<evidence type="ECO:0000313" key="7">
    <source>
        <dbReference type="EMBL" id="PWQ92136.1"/>
    </source>
</evidence>
<protein>
    <submittedName>
        <fullName evidence="7">Lysine transporter LysE</fullName>
    </submittedName>
</protein>
<proteinExistence type="predicted"/>
<dbReference type="GO" id="GO:0015171">
    <property type="term" value="F:amino acid transmembrane transporter activity"/>
    <property type="evidence" value="ECO:0007669"/>
    <property type="project" value="TreeGrafter"/>
</dbReference>
<evidence type="ECO:0000256" key="6">
    <source>
        <dbReference type="SAM" id="Phobius"/>
    </source>
</evidence>
<dbReference type="EMBL" id="QGKM01000115">
    <property type="protein sequence ID" value="PWQ92136.1"/>
    <property type="molecule type" value="Genomic_DNA"/>
</dbReference>
<accession>A0A317C0F5</accession>
<name>A0A317C0F5_9GAMM</name>
<gene>
    <name evidence="7" type="ORF">DKW60_22735</name>
</gene>
<reference evidence="7 8" key="1">
    <citation type="submission" date="2018-05" db="EMBL/GenBank/DDBJ databases">
        <title>Leucothrix arctica sp. nov., isolated from Arctic seawater.</title>
        <authorList>
            <person name="Choi A."/>
            <person name="Baek K."/>
        </authorList>
    </citation>
    <scope>NUCLEOTIDE SEQUENCE [LARGE SCALE GENOMIC DNA]</scope>
    <source>
        <strain evidence="7 8">JCM 18388</strain>
    </source>
</reference>
<dbReference type="PANTHER" id="PTHR30086:SF20">
    <property type="entry name" value="ARGININE EXPORTER PROTEIN ARGO-RELATED"/>
    <property type="match status" value="1"/>
</dbReference>
<comment type="caution">
    <text evidence="7">The sequence shown here is derived from an EMBL/GenBank/DDBJ whole genome shotgun (WGS) entry which is preliminary data.</text>
</comment>
<dbReference type="InterPro" id="IPR001123">
    <property type="entry name" value="LeuE-type"/>
</dbReference>
<evidence type="ECO:0000256" key="3">
    <source>
        <dbReference type="ARBA" id="ARBA00022692"/>
    </source>
</evidence>
<feature type="transmembrane region" description="Helical" evidence="6">
    <location>
        <begin position="6"/>
        <end position="27"/>
    </location>
</feature>
<dbReference type="Pfam" id="PF01810">
    <property type="entry name" value="LysE"/>
    <property type="match status" value="1"/>
</dbReference>
<feature type="transmembrane region" description="Helical" evidence="6">
    <location>
        <begin position="105"/>
        <end position="125"/>
    </location>
</feature>
<feature type="transmembrane region" description="Helical" evidence="6">
    <location>
        <begin position="39"/>
        <end position="61"/>
    </location>
</feature>
<evidence type="ECO:0000256" key="2">
    <source>
        <dbReference type="ARBA" id="ARBA00022475"/>
    </source>
</evidence>
<organism evidence="7 8">
    <name type="scientific">Leucothrix pacifica</name>
    <dbReference type="NCBI Taxonomy" id="1247513"/>
    <lineage>
        <taxon>Bacteria</taxon>
        <taxon>Pseudomonadati</taxon>
        <taxon>Pseudomonadota</taxon>
        <taxon>Gammaproteobacteria</taxon>
        <taxon>Thiotrichales</taxon>
        <taxon>Thiotrichaceae</taxon>
        <taxon>Leucothrix</taxon>
    </lineage>
</organism>
<dbReference type="GO" id="GO:0005886">
    <property type="term" value="C:plasma membrane"/>
    <property type="evidence" value="ECO:0007669"/>
    <property type="project" value="UniProtKB-SubCell"/>
</dbReference>
<keyword evidence="8" id="KW-1185">Reference proteome</keyword>
<keyword evidence="4 6" id="KW-1133">Transmembrane helix</keyword>
<evidence type="ECO:0000256" key="4">
    <source>
        <dbReference type="ARBA" id="ARBA00022989"/>
    </source>
</evidence>
<comment type="subcellular location">
    <subcellularLocation>
        <location evidence="1">Cell membrane</location>
        <topology evidence="1">Multi-pass membrane protein</topology>
    </subcellularLocation>
</comment>
<feature type="transmembrane region" description="Helical" evidence="6">
    <location>
        <begin position="145"/>
        <end position="165"/>
    </location>
</feature>
<dbReference type="AlphaFoldDB" id="A0A317C0F5"/>
<dbReference type="Proteomes" id="UP000245539">
    <property type="component" value="Unassembled WGS sequence"/>
</dbReference>
<dbReference type="RefSeq" id="WP_109839944.1">
    <property type="nucleotide sequence ID" value="NZ_QGKM01000115.1"/>
</dbReference>
<dbReference type="OrthoDB" id="9812084at2"/>
<evidence type="ECO:0000256" key="1">
    <source>
        <dbReference type="ARBA" id="ARBA00004651"/>
    </source>
</evidence>
<dbReference type="GO" id="GO:0033228">
    <property type="term" value="P:cysteine export across plasma membrane"/>
    <property type="evidence" value="ECO:0007669"/>
    <property type="project" value="TreeGrafter"/>
</dbReference>
<dbReference type="PANTHER" id="PTHR30086">
    <property type="entry name" value="ARGININE EXPORTER PROTEIN ARGO"/>
    <property type="match status" value="1"/>
</dbReference>
<feature type="transmembrane region" description="Helical" evidence="6">
    <location>
        <begin position="67"/>
        <end position="85"/>
    </location>
</feature>
<sequence length="200" mass="21377">MIFGTFIAAVFFSLITPGPGVLSTAGVGANYGFRAGLRYVSGLFVGNNAVYLLVAGGMFSLLEALPVLRFSLAIISLLYLFYLALKIALAGSKVGFIHPDKPPSFFSGVFLQFVNPKAYAVNAFFLSNFPLLTDAPITEVAVKFAIINLFWVPIHLAWLGLGVWVQRLELAPKVQRAINIAMAVAMLMVVGLAAFVAGTG</sequence>
<feature type="transmembrane region" description="Helical" evidence="6">
    <location>
        <begin position="177"/>
        <end position="197"/>
    </location>
</feature>
<evidence type="ECO:0000256" key="5">
    <source>
        <dbReference type="ARBA" id="ARBA00023136"/>
    </source>
</evidence>
<evidence type="ECO:0000313" key="8">
    <source>
        <dbReference type="Proteomes" id="UP000245539"/>
    </source>
</evidence>
<keyword evidence="2" id="KW-1003">Cell membrane</keyword>
<keyword evidence="3 6" id="KW-0812">Transmembrane</keyword>
<keyword evidence="5 6" id="KW-0472">Membrane</keyword>